<feature type="region of interest" description="Disordered" evidence="8">
    <location>
        <begin position="357"/>
        <end position="388"/>
    </location>
</feature>
<dbReference type="Gene3D" id="3.40.50.10330">
    <property type="entry name" value="Probable inorganic polyphosphate/atp-NAD kinase, domain 1"/>
    <property type="match status" value="1"/>
</dbReference>
<protein>
    <submittedName>
        <fullName evidence="9">NADH kinase pos5, mitochondrial</fullName>
        <ecNumber evidence="9">2.7.1.86</ecNumber>
    </submittedName>
</protein>
<dbReference type="GO" id="GO:0005524">
    <property type="term" value="F:ATP binding"/>
    <property type="evidence" value="ECO:0007669"/>
    <property type="project" value="UniProtKB-KW"/>
</dbReference>
<dbReference type="GO" id="GO:0003951">
    <property type="term" value="F:NAD+ kinase activity"/>
    <property type="evidence" value="ECO:0007669"/>
    <property type="project" value="InterPro"/>
</dbReference>
<dbReference type="HAMAP" id="MF_00361">
    <property type="entry name" value="NAD_kinase"/>
    <property type="match status" value="1"/>
</dbReference>
<keyword evidence="5" id="KW-0067">ATP-binding</keyword>
<dbReference type="Pfam" id="PF20143">
    <property type="entry name" value="NAD_kinase_C"/>
    <property type="match status" value="1"/>
</dbReference>
<evidence type="ECO:0000256" key="7">
    <source>
        <dbReference type="ARBA" id="ARBA00023027"/>
    </source>
</evidence>
<comment type="similarity">
    <text evidence="1">Belongs to the NAD kinase family.</text>
</comment>
<evidence type="ECO:0000313" key="9">
    <source>
        <dbReference type="EMBL" id="AYO42465.1"/>
    </source>
</evidence>
<evidence type="ECO:0000256" key="2">
    <source>
        <dbReference type="ARBA" id="ARBA00022679"/>
    </source>
</evidence>
<proteinExistence type="inferred from homology"/>
<dbReference type="PANTHER" id="PTHR20275">
    <property type="entry name" value="NAD KINASE"/>
    <property type="match status" value="1"/>
</dbReference>
<dbReference type="Gene3D" id="2.60.200.30">
    <property type="entry name" value="Probable inorganic polyphosphate/atp-NAD kinase, domain 2"/>
    <property type="match status" value="1"/>
</dbReference>
<evidence type="ECO:0000256" key="3">
    <source>
        <dbReference type="ARBA" id="ARBA00022741"/>
    </source>
</evidence>
<evidence type="ECO:0000256" key="6">
    <source>
        <dbReference type="ARBA" id="ARBA00022857"/>
    </source>
</evidence>
<dbReference type="STRING" id="425264.A0A3G2S3B2"/>
<sequence>MNQNAIVAPIDSHFSMQEFRWSHMPRNVLFVKKHSDTRVTNAFKDAIQYLRKTYDDINIIVEESTAHELAPDFQDLISFRVEEKALLAEKTDFVIALGGDGSILHVSSLFDQHAVPPVLSFSMGTLGFLLPYDVRAFPEAVNDVFHSRFSLALRKRLCMGLWDSRPEQCLWLPGENSCRELHFMNEMVLHRGSDPHMTTMDAFVDGEHLTRTVADGLIVSTPTGSTAYSLSSGGPIVHPSVSTMLLTPICPRSLSFRTILLPDNAQLQIFVAEDSRSQAEVSVDGRTIHTLKSRQSACVQMSPFPIPCVSFSPERNVARRSGSSYTHTDDDRSVIYDSWVHDINVLLRFNTSFTPRDKSISDERQVEAAYRGNIRASPAKPKKKQTSE</sequence>
<dbReference type="GO" id="GO:0019674">
    <property type="term" value="P:NAD+ metabolic process"/>
    <property type="evidence" value="ECO:0007669"/>
    <property type="project" value="InterPro"/>
</dbReference>
<dbReference type="Pfam" id="PF01513">
    <property type="entry name" value="NAD_kinase"/>
    <property type="match status" value="1"/>
</dbReference>
<keyword evidence="3" id="KW-0547">Nucleotide-binding</keyword>
<keyword evidence="2 9" id="KW-0808">Transferase</keyword>
<keyword evidence="7" id="KW-0520">NAD</keyword>
<reference evidence="9 10" key="1">
    <citation type="submission" date="2018-10" db="EMBL/GenBank/DDBJ databases">
        <title>Complete genome sequence of Malassezia restricta CBS 7877.</title>
        <authorList>
            <person name="Morand S.C."/>
            <person name="Bertignac M."/>
            <person name="Iltis A."/>
            <person name="Kolder I."/>
            <person name="Pirovano W."/>
            <person name="Jourdain R."/>
            <person name="Clavaud C."/>
        </authorList>
    </citation>
    <scope>NUCLEOTIDE SEQUENCE [LARGE SCALE GENOMIC DNA]</scope>
    <source>
        <strain evidence="9 10">CBS 7877</strain>
    </source>
</reference>
<evidence type="ECO:0000256" key="4">
    <source>
        <dbReference type="ARBA" id="ARBA00022777"/>
    </source>
</evidence>
<evidence type="ECO:0000313" key="10">
    <source>
        <dbReference type="Proteomes" id="UP000269793"/>
    </source>
</evidence>
<evidence type="ECO:0000256" key="5">
    <source>
        <dbReference type="ARBA" id="ARBA00022840"/>
    </source>
</evidence>
<accession>A0A3G2S3B2</accession>
<dbReference type="Proteomes" id="UP000269793">
    <property type="component" value="Chromosome III"/>
</dbReference>
<dbReference type="GO" id="GO:0006741">
    <property type="term" value="P:NADP+ biosynthetic process"/>
    <property type="evidence" value="ECO:0007669"/>
    <property type="project" value="InterPro"/>
</dbReference>
<name>A0A3G2S3B2_MALR7</name>
<dbReference type="EC" id="2.7.1.86" evidence="9"/>
<feature type="compositionally biased region" description="Basic and acidic residues" evidence="8">
    <location>
        <begin position="357"/>
        <end position="366"/>
    </location>
</feature>
<dbReference type="InterPro" id="IPR017437">
    <property type="entry name" value="ATP-NAD_kinase_PpnK-typ_C"/>
</dbReference>
<gene>
    <name evidence="9" type="primary">pos5</name>
    <name evidence="9" type="ORF">DNF11_1515</name>
</gene>
<dbReference type="InterPro" id="IPR016064">
    <property type="entry name" value="NAD/diacylglycerol_kinase_sf"/>
</dbReference>
<keyword evidence="6" id="KW-0521">NADP</keyword>
<dbReference type="InterPro" id="IPR002504">
    <property type="entry name" value="NADK"/>
</dbReference>
<evidence type="ECO:0000256" key="8">
    <source>
        <dbReference type="SAM" id="MobiDB-lite"/>
    </source>
</evidence>
<keyword evidence="4 9" id="KW-0418">Kinase</keyword>
<dbReference type="PANTHER" id="PTHR20275:SF26">
    <property type="entry name" value="NADH KINASE POS5, MITOCHONDRIAL"/>
    <property type="match status" value="1"/>
</dbReference>
<dbReference type="VEuPathDB" id="FungiDB:DNF11_1515"/>
<keyword evidence="10" id="KW-1185">Reference proteome</keyword>
<evidence type="ECO:0000256" key="1">
    <source>
        <dbReference type="ARBA" id="ARBA00010995"/>
    </source>
</evidence>
<dbReference type="GO" id="GO:0042736">
    <property type="term" value="F:NADH kinase activity"/>
    <property type="evidence" value="ECO:0007669"/>
    <property type="project" value="UniProtKB-EC"/>
</dbReference>
<dbReference type="FunFam" id="2.60.200.30:FF:000009">
    <property type="entry name" value="Poly(P)/ATP NAD kinase"/>
    <property type="match status" value="1"/>
</dbReference>
<dbReference type="AlphaFoldDB" id="A0A3G2S3B2"/>
<dbReference type="SUPFAM" id="SSF111331">
    <property type="entry name" value="NAD kinase/diacylglycerol kinase-like"/>
    <property type="match status" value="1"/>
</dbReference>
<organism evidence="9 10">
    <name type="scientific">Malassezia restricta (strain ATCC 96810 / NBRC 103918 / CBS 7877)</name>
    <name type="common">Seborrheic dermatitis infection agent</name>
    <dbReference type="NCBI Taxonomy" id="425264"/>
    <lineage>
        <taxon>Eukaryota</taxon>
        <taxon>Fungi</taxon>
        <taxon>Dikarya</taxon>
        <taxon>Basidiomycota</taxon>
        <taxon>Ustilaginomycotina</taxon>
        <taxon>Malasseziomycetes</taxon>
        <taxon>Malasseziales</taxon>
        <taxon>Malasseziaceae</taxon>
        <taxon>Malassezia</taxon>
    </lineage>
</organism>
<dbReference type="InterPro" id="IPR017438">
    <property type="entry name" value="ATP-NAD_kinase_N"/>
</dbReference>
<dbReference type="EMBL" id="CP033150">
    <property type="protein sequence ID" value="AYO42465.1"/>
    <property type="molecule type" value="Genomic_DNA"/>
</dbReference>
<dbReference type="OrthoDB" id="24581at2759"/>